<accession>A0A8H7S208</accession>
<organism evidence="2 3">
    <name type="scientific">Circinella minor</name>
    <dbReference type="NCBI Taxonomy" id="1195481"/>
    <lineage>
        <taxon>Eukaryota</taxon>
        <taxon>Fungi</taxon>
        <taxon>Fungi incertae sedis</taxon>
        <taxon>Mucoromycota</taxon>
        <taxon>Mucoromycotina</taxon>
        <taxon>Mucoromycetes</taxon>
        <taxon>Mucorales</taxon>
        <taxon>Lichtheimiaceae</taxon>
        <taxon>Circinella</taxon>
    </lineage>
</organism>
<comment type="caution">
    <text evidence="2">The sequence shown here is derived from an EMBL/GenBank/DDBJ whole genome shotgun (WGS) entry which is preliminary data.</text>
</comment>
<dbReference type="GO" id="GO:0019005">
    <property type="term" value="C:SCF ubiquitin ligase complex"/>
    <property type="evidence" value="ECO:0007669"/>
    <property type="project" value="TreeGrafter"/>
</dbReference>
<dbReference type="PANTHER" id="PTHR13318">
    <property type="entry name" value="PARTNER OF PAIRED, ISOFORM B-RELATED"/>
    <property type="match status" value="1"/>
</dbReference>
<keyword evidence="3" id="KW-1185">Reference proteome</keyword>
<protein>
    <recommendedName>
        <fullName evidence="1">F-box domain-containing protein</fullName>
    </recommendedName>
</protein>
<dbReference type="Gene3D" id="3.80.10.10">
    <property type="entry name" value="Ribonuclease Inhibitor"/>
    <property type="match status" value="1"/>
</dbReference>
<dbReference type="SUPFAM" id="SSF81383">
    <property type="entry name" value="F-box domain"/>
    <property type="match status" value="1"/>
</dbReference>
<gene>
    <name evidence="2" type="ORF">INT45_012227</name>
</gene>
<name>A0A8H7S208_9FUNG</name>
<dbReference type="Pfam" id="PF12937">
    <property type="entry name" value="F-box-like"/>
    <property type="match status" value="1"/>
</dbReference>
<dbReference type="OrthoDB" id="2301541at2759"/>
<dbReference type="InterPro" id="IPR001810">
    <property type="entry name" value="F-box_dom"/>
</dbReference>
<dbReference type="Gene3D" id="1.20.1280.50">
    <property type="match status" value="1"/>
</dbReference>
<dbReference type="PROSITE" id="PS50181">
    <property type="entry name" value="FBOX"/>
    <property type="match status" value="1"/>
</dbReference>
<dbReference type="AlphaFoldDB" id="A0A8H7S208"/>
<feature type="domain" description="F-box" evidence="1">
    <location>
        <begin position="23"/>
        <end position="70"/>
    </location>
</feature>
<evidence type="ECO:0000259" key="1">
    <source>
        <dbReference type="PROSITE" id="PS50181"/>
    </source>
</evidence>
<proteinExistence type="predicted"/>
<dbReference type="InterPro" id="IPR036047">
    <property type="entry name" value="F-box-like_dom_sf"/>
</dbReference>
<dbReference type="InterPro" id="IPR032675">
    <property type="entry name" value="LRR_dom_sf"/>
</dbReference>
<evidence type="ECO:0000313" key="2">
    <source>
        <dbReference type="EMBL" id="KAG2220051.1"/>
    </source>
</evidence>
<dbReference type="SUPFAM" id="SSF52047">
    <property type="entry name" value="RNI-like"/>
    <property type="match status" value="2"/>
</dbReference>
<dbReference type="GO" id="GO:0031146">
    <property type="term" value="P:SCF-dependent proteasomal ubiquitin-dependent protein catabolic process"/>
    <property type="evidence" value="ECO:0007669"/>
    <property type="project" value="TreeGrafter"/>
</dbReference>
<dbReference type="Proteomes" id="UP000646827">
    <property type="component" value="Unassembled WGS sequence"/>
</dbReference>
<dbReference type="SMART" id="SM00256">
    <property type="entry name" value="FBOX"/>
    <property type="match status" value="1"/>
</dbReference>
<sequence length="557" mass="63108">MFNISPTILKINNQKISHGQPSIDFIATLPYDILTTTLNFLPTKDLIELLHVSKTWRQCVLDCSELWKSIILYENDGEGGNGINNNNNHNIEKNKTKSPELLFDKPTSLNVQDIRLWLPSLPNSLLLQNTDILLLALSMVANTLEDLHLMTEQDSISTFIPLFNILSTCRKLKTFIYNDNSLPNRGQLNNNNDDYDDYEQVISTIATTQQLPLINFNYTSFYPQLEIDSKISKILQHFPHLEQLTLSCIDTDQILSSIQQHCIKTLKSLVLHHVLCYQAKPMIENDSNSPLQLVTASIHSTEECADVMIPYLGKSTDTLTTLYVNLRPIAIPTWDVLLTWEFINLRRLTLSFEELDDNEFIASLIHHLPLLEHVEFEECEYIGFFVINALGRLEHLRTFSISGVIGAEEDSLADFFLTCSSRGKDGPLISVTLDTCHDFIDTCDVLQSLAEVESIQEIRIRDCSLITEPTMMLFCDKLQCHPSIRLIELNRVGAVTDQILVSLCAVQNLTKLELYQLAHITDEGVSDFKVMNNKVELDIQGCGLLTDSIPPPTFHGI</sequence>
<dbReference type="EMBL" id="JAEPRB010000154">
    <property type="protein sequence ID" value="KAG2220051.1"/>
    <property type="molecule type" value="Genomic_DNA"/>
</dbReference>
<evidence type="ECO:0000313" key="3">
    <source>
        <dbReference type="Proteomes" id="UP000646827"/>
    </source>
</evidence>
<reference evidence="2 3" key="1">
    <citation type="submission" date="2020-12" db="EMBL/GenBank/DDBJ databases">
        <title>Metabolic potential, ecology and presence of endohyphal bacteria is reflected in genomic diversity of Mucoromycotina.</title>
        <authorList>
            <person name="Muszewska A."/>
            <person name="Okrasinska A."/>
            <person name="Steczkiewicz K."/>
            <person name="Drgas O."/>
            <person name="Orlowska M."/>
            <person name="Perlinska-Lenart U."/>
            <person name="Aleksandrzak-Piekarczyk T."/>
            <person name="Szatraj K."/>
            <person name="Zielenkiewicz U."/>
            <person name="Pilsyk S."/>
            <person name="Malc E."/>
            <person name="Mieczkowski P."/>
            <person name="Kruszewska J.S."/>
            <person name="Biernat P."/>
            <person name="Pawlowska J."/>
        </authorList>
    </citation>
    <scope>NUCLEOTIDE SEQUENCE [LARGE SCALE GENOMIC DNA]</scope>
    <source>
        <strain evidence="2 3">CBS 142.35</strain>
    </source>
</reference>